<proteinExistence type="predicted"/>
<evidence type="ECO:0000313" key="1">
    <source>
        <dbReference type="EMBL" id="KAK8213398.1"/>
    </source>
</evidence>
<reference evidence="1" key="1">
    <citation type="submission" date="2024-02" db="EMBL/GenBank/DDBJ databases">
        <title>Metagenome Assembled Genome of Zalaria obscura JY119.</title>
        <authorList>
            <person name="Vighnesh L."/>
            <person name="Jagadeeshwari U."/>
            <person name="Venkata Ramana C."/>
            <person name="Sasikala C."/>
        </authorList>
    </citation>
    <scope>NUCLEOTIDE SEQUENCE</scope>
    <source>
        <strain evidence="1">JY119</strain>
    </source>
</reference>
<gene>
    <name evidence="1" type="ORF">M8818_002697</name>
</gene>
<organism evidence="1 2">
    <name type="scientific">Zalaria obscura</name>
    <dbReference type="NCBI Taxonomy" id="2024903"/>
    <lineage>
        <taxon>Eukaryota</taxon>
        <taxon>Fungi</taxon>
        <taxon>Dikarya</taxon>
        <taxon>Ascomycota</taxon>
        <taxon>Pezizomycotina</taxon>
        <taxon>Dothideomycetes</taxon>
        <taxon>Dothideomycetidae</taxon>
        <taxon>Dothideales</taxon>
        <taxon>Zalariaceae</taxon>
        <taxon>Zalaria</taxon>
    </lineage>
</organism>
<accession>A0ACC3SGN7</accession>
<evidence type="ECO:0000313" key="2">
    <source>
        <dbReference type="Proteomes" id="UP001320706"/>
    </source>
</evidence>
<protein>
    <submittedName>
        <fullName evidence="1">Uncharacterized protein</fullName>
    </submittedName>
</protein>
<keyword evidence="2" id="KW-1185">Reference proteome</keyword>
<sequence length="124" mass="14249">MLIVVLPADPFAMTAKRAFVDFTRFHTSPMFVLFSFFIPEHALSDMRLLSARRWWSSRVVGQKGCIRWILTAKNGGRRFGQARIEIIFNLYARLFIIATTMLSRLTFNCSCLVVQSQVISQCIP</sequence>
<name>A0ACC3SGN7_9PEZI</name>
<dbReference type="EMBL" id="JAMKPW020000011">
    <property type="protein sequence ID" value="KAK8213398.1"/>
    <property type="molecule type" value="Genomic_DNA"/>
</dbReference>
<dbReference type="Proteomes" id="UP001320706">
    <property type="component" value="Unassembled WGS sequence"/>
</dbReference>
<comment type="caution">
    <text evidence="1">The sequence shown here is derived from an EMBL/GenBank/DDBJ whole genome shotgun (WGS) entry which is preliminary data.</text>
</comment>